<sequence length="104" mass="12166">MEERLVAKESEDYRRQTEKGKGSRHTPPQTKKKKKDPMKRIAKAKNREEGSSKGKVEEEKARRKIELKCASVDDLIDKLKDFKGALHNNKELKTHLVQDHSKWK</sequence>
<evidence type="ECO:0000313" key="3">
    <source>
        <dbReference type="Proteomes" id="UP001341840"/>
    </source>
</evidence>
<name>A0ABU6V8L6_9FABA</name>
<feature type="compositionally biased region" description="Basic and acidic residues" evidence="1">
    <location>
        <begin position="45"/>
        <end position="62"/>
    </location>
</feature>
<dbReference type="EMBL" id="JASCZI010151068">
    <property type="protein sequence ID" value="MED6168593.1"/>
    <property type="molecule type" value="Genomic_DNA"/>
</dbReference>
<reference evidence="2 3" key="1">
    <citation type="journal article" date="2023" name="Plants (Basel)">
        <title>Bridging the Gap: Combining Genomics and Transcriptomics Approaches to Understand Stylosanthes scabra, an Orphan Legume from the Brazilian Caatinga.</title>
        <authorList>
            <person name="Ferreira-Neto J.R.C."/>
            <person name="da Silva M.D."/>
            <person name="Binneck E."/>
            <person name="de Melo N.F."/>
            <person name="da Silva R.H."/>
            <person name="de Melo A.L.T.M."/>
            <person name="Pandolfi V."/>
            <person name="Bustamante F.O."/>
            <person name="Brasileiro-Vidal A.C."/>
            <person name="Benko-Iseppon A.M."/>
        </authorList>
    </citation>
    <scope>NUCLEOTIDE SEQUENCE [LARGE SCALE GENOMIC DNA]</scope>
    <source>
        <tissue evidence="2">Leaves</tissue>
    </source>
</reference>
<feature type="region of interest" description="Disordered" evidence="1">
    <location>
        <begin position="1"/>
        <end position="62"/>
    </location>
</feature>
<evidence type="ECO:0000256" key="1">
    <source>
        <dbReference type="SAM" id="MobiDB-lite"/>
    </source>
</evidence>
<proteinExistence type="predicted"/>
<feature type="compositionally biased region" description="Basic residues" evidence="1">
    <location>
        <begin position="30"/>
        <end position="44"/>
    </location>
</feature>
<accession>A0ABU6V8L6</accession>
<protein>
    <submittedName>
        <fullName evidence="2">Uncharacterized protein</fullName>
    </submittedName>
</protein>
<keyword evidence="3" id="KW-1185">Reference proteome</keyword>
<feature type="compositionally biased region" description="Basic and acidic residues" evidence="1">
    <location>
        <begin position="1"/>
        <end position="21"/>
    </location>
</feature>
<comment type="caution">
    <text evidence="2">The sequence shown here is derived from an EMBL/GenBank/DDBJ whole genome shotgun (WGS) entry which is preliminary data.</text>
</comment>
<dbReference type="Proteomes" id="UP001341840">
    <property type="component" value="Unassembled WGS sequence"/>
</dbReference>
<organism evidence="2 3">
    <name type="scientific">Stylosanthes scabra</name>
    <dbReference type="NCBI Taxonomy" id="79078"/>
    <lineage>
        <taxon>Eukaryota</taxon>
        <taxon>Viridiplantae</taxon>
        <taxon>Streptophyta</taxon>
        <taxon>Embryophyta</taxon>
        <taxon>Tracheophyta</taxon>
        <taxon>Spermatophyta</taxon>
        <taxon>Magnoliopsida</taxon>
        <taxon>eudicotyledons</taxon>
        <taxon>Gunneridae</taxon>
        <taxon>Pentapetalae</taxon>
        <taxon>rosids</taxon>
        <taxon>fabids</taxon>
        <taxon>Fabales</taxon>
        <taxon>Fabaceae</taxon>
        <taxon>Papilionoideae</taxon>
        <taxon>50 kb inversion clade</taxon>
        <taxon>dalbergioids sensu lato</taxon>
        <taxon>Dalbergieae</taxon>
        <taxon>Pterocarpus clade</taxon>
        <taxon>Stylosanthes</taxon>
    </lineage>
</organism>
<evidence type="ECO:0000313" key="2">
    <source>
        <dbReference type="EMBL" id="MED6168593.1"/>
    </source>
</evidence>
<gene>
    <name evidence="2" type="ORF">PIB30_013089</name>
</gene>